<accession>A0A1V4QFU9</accession>
<dbReference type="Gene3D" id="3.60.15.10">
    <property type="entry name" value="Ribonuclease Z/Hydroxyacylglutathione hydrolase-like"/>
    <property type="match status" value="1"/>
</dbReference>
<comment type="caution">
    <text evidence="2">The sequence shown here is derived from an EMBL/GenBank/DDBJ whole genome shotgun (WGS) entry which is preliminary data.</text>
</comment>
<dbReference type="SUPFAM" id="SSF56281">
    <property type="entry name" value="Metallo-hydrolase/oxidoreductase"/>
    <property type="match status" value="1"/>
</dbReference>
<sequence length="273" mass="31290">MKIKFFGTRGSIPVSNTQTKKYGGNTTCLYIESKNGHSIIVDAGTGIRELGLYLVQNKKKNIDLLFTHYHWDHIQGFPFFIPIYIKETNLRVFGPSKEIPAKKALSYQMAMPFFPALLDGLPSKISFRAIKKSFDLDGIKVETIINNHPNYTVGLKFTEGKKSFCFLTDNEIHSENYQTPYKNFVNFIRGSNLLIHDAQYTEKIYQSKKGWGHSTYKQVIELIQEAQVKNVIFTHHDPLSSDEFIDRNIKALKTKFPDYTIEAAFDGKTLTVE</sequence>
<organism evidence="2 3">
    <name type="scientific">candidate division WOR-3 bacterium 4484_100</name>
    <dbReference type="NCBI Taxonomy" id="1936077"/>
    <lineage>
        <taxon>Bacteria</taxon>
        <taxon>Bacteria division WOR-3</taxon>
    </lineage>
</organism>
<dbReference type="Proteomes" id="UP000191663">
    <property type="component" value="Unassembled WGS sequence"/>
</dbReference>
<evidence type="ECO:0000313" key="2">
    <source>
        <dbReference type="EMBL" id="OPX17606.1"/>
    </source>
</evidence>
<dbReference type="Pfam" id="PF12706">
    <property type="entry name" value="Lactamase_B_2"/>
    <property type="match status" value="1"/>
</dbReference>
<gene>
    <name evidence="2" type="ORF">BXT86_05585</name>
</gene>
<protein>
    <recommendedName>
        <fullName evidence="1">Metallo-beta-lactamase domain-containing protein</fullName>
    </recommendedName>
</protein>
<dbReference type="InterPro" id="IPR036866">
    <property type="entry name" value="RibonucZ/Hydroxyglut_hydro"/>
</dbReference>
<dbReference type="PANTHER" id="PTHR42663:SF4">
    <property type="entry name" value="SLL1036 PROTEIN"/>
    <property type="match status" value="1"/>
</dbReference>
<dbReference type="SMART" id="SM00849">
    <property type="entry name" value="Lactamase_B"/>
    <property type="match status" value="1"/>
</dbReference>
<dbReference type="AlphaFoldDB" id="A0A1V4QFU9"/>
<dbReference type="InterPro" id="IPR001279">
    <property type="entry name" value="Metallo-B-lactamas"/>
</dbReference>
<feature type="domain" description="Metallo-beta-lactamase" evidence="1">
    <location>
        <begin position="25"/>
        <end position="208"/>
    </location>
</feature>
<evidence type="ECO:0000259" key="1">
    <source>
        <dbReference type="SMART" id="SM00849"/>
    </source>
</evidence>
<reference evidence="3" key="1">
    <citation type="submission" date="2017-01" db="EMBL/GenBank/DDBJ databases">
        <title>Novel pathways for hydrocarbon cycling and metabolic interdependencies in hydrothermal sediment communities.</title>
        <authorList>
            <person name="Dombrowski N."/>
            <person name="Seitz K."/>
            <person name="Teske A."/>
            <person name="Baker B."/>
        </authorList>
    </citation>
    <scope>NUCLEOTIDE SEQUENCE [LARGE SCALE GENOMIC DNA]</scope>
</reference>
<dbReference type="PANTHER" id="PTHR42663">
    <property type="entry name" value="HYDROLASE C777.06C-RELATED-RELATED"/>
    <property type="match status" value="1"/>
</dbReference>
<evidence type="ECO:0000313" key="3">
    <source>
        <dbReference type="Proteomes" id="UP000191663"/>
    </source>
</evidence>
<proteinExistence type="predicted"/>
<dbReference type="CDD" id="cd07715">
    <property type="entry name" value="TaR3-like_MBL-fold"/>
    <property type="match status" value="1"/>
</dbReference>
<name>A0A1V4QFU9_UNCW3</name>
<dbReference type="EMBL" id="MUKB01000102">
    <property type="protein sequence ID" value="OPX17606.1"/>
    <property type="molecule type" value="Genomic_DNA"/>
</dbReference>